<accession>A0A3S9MUL7</accession>
<keyword evidence="1" id="KW-0732">Signal</keyword>
<dbReference type="OrthoDB" id="9814192at2"/>
<dbReference type="EMBL" id="CP034549">
    <property type="protein sequence ID" value="AZQ42876.1"/>
    <property type="molecule type" value="Genomic_DNA"/>
</dbReference>
<name>A0A3S9MUL7_9FLAO</name>
<organism evidence="2 3">
    <name type="scientific">Nonlabens ponticola</name>
    <dbReference type="NCBI Taxonomy" id="2496866"/>
    <lineage>
        <taxon>Bacteria</taxon>
        <taxon>Pseudomonadati</taxon>
        <taxon>Bacteroidota</taxon>
        <taxon>Flavobacteriia</taxon>
        <taxon>Flavobacteriales</taxon>
        <taxon>Flavobacteriaceae</taxon>
        <taxon>Nonlabens</taxon>
    </lineage>
</organism>
<dbReference type="GO" id="GO:0019441">
    <property type="term" value="P:L-tryptophan catabolic process to kynurenine"/>
    <property type="evidence" value="ECO:0007669"/>
    <property type="project" value="InterPro"/>
</dbReference>
<dbReference type="Gene3D" id="3.50.30.50">
    <property type="entry name" value="Putative cyclase"/>
    <property type="match status" value="1"/>
</dbReference>
<dbReference type="AlphaFoldDB" id="A0A3S9MUL7"/>
<dbReference type="SUPFAM" id="SSF102198">
    <property type="entry name" value="Putative cyclase"/>
    <property type="match status" value="1"/>
</dbReference>
<dbReference type="KEGG" id="noj:EJ995_00970"/>
<dbReference type="RefSeq" id="WP_126444739.1">
    <property type="nucleotide sequence ID" value="NZ_CP034549.1"/>
</dbReference>
<feature type="chain" id="PRO_5019088746" evidence="1">
    <location>
        <begin position="22"/>
        <end position="273"/>
    </location>
</feature>
<dbReference type="GO" id="GO:0004061">
    <property type="term" value="F:arylformamidase activity"/>
    <property type="evidence" value="ECO:0007669"/>
    <property type="project" value="InterPro"/>
</dbReference>
<proteinExistence type="predicted"/>
<keyword evidence="3" id="KW-1185">Reference proteome</keyword>
<sequence length="273" mass="30270">MKQFLFLVCALCLLISCQIKTSPSNDDPVTSNILLNNSHYQIDLQQPIDISLAVQHDAGVGAWYIDQPKITHVEVDGYVGKVALGGSTNFNDVFFNPHSHGTHTECIGHITEEFHSVNDALKNTFFVAQLVTVNPESRGDDQVITAGMFEDLDQEIDAVIIRTTPNPTSKKSKNYSNTNPPYLDAGVMLRFRESGIKHVLIDLPSVDKEKDNGALVAHKEFWDYDGEQRLDATITELIYVPDAAADGMYVLDLQIAPIENDAAPSRPILYKIL</sequence>
<dbReference type="InterPro" id="IPR007325">
    <property type="entry name" value="KFase/CYL"/>
</dbReference>
<gene>
    <name evidence="2" type="ORF">EJ995_00970</name>
</gene>
<reference evidence="2 3" key="1">
    <citation type="submission" date="2018-12" db="EMBL/GenBank/DDBJ databases">
        <title>Complete genome of Nonlabens sp. MJ115.</title>
        <authorList>
            <person name="Choi H.S."/>
            <person name="Jung J."/>
        </authorList>
    </citation>
    <scope>NUCLEOTIDE SEQUENCE [LARGE SCALE GENOMIC DNA]</scope>
    <source>
        <strain evidence="2 3">MJ115</strain>
    </source>
</reference>
<dbReference type="Proteomes" id="UP000279600">
    <property type="component" value="Chromosome"/>
</dbReference>
<dbReference type="Pfam" id="PF04199">
    <property type="entry name" value="Cyclase"/>
    <property type="match status" value="1"/>
</dbReference>
<evidence type="ECO:0000313" key="2">
    <source>
        <dbReference type="EMBL" id="AZQ42876.1"/>
    </source>
</evidence>
<dbReference type="InterPro" id="IPR037175">
    <property type="entry name" value="KFase_sf"/>
</dbReference>
<evidence type="ECO:0000313" key="3">
    <source>
        <dbReference type="Proteomes" id="UP000279600"/>
    </source>
</evidence>
<dbReference type="PROSITE" id="PS51257">
    <property type="entry name" value="PROKAR_LIPOPROTEIN"/>
    <property type="match status" value="1"/>
</dbReference>
<feature type="signal peptide" evidence="1">
    <location>
        <begin position="1"/>
        <end position="21"/>
    </location>
</feature>
<evidence type="ECO:0000256" key="1">
    <source>
        <dbReference type="SAM" id="SignalP"/>
    </source>
</evidence>
<protein>
    <submittedName>
        <fullName evidence="2">Cyclase family protein</fullName>
    </submittedName>
</protein>